<dbReference type="Proteomes" id="UP001303046">
    <property type="component" value="Unassembled WGS sequence"/>
</dbReference>
<proteinExistence type="predicted"/>
<organism evidence="1 2">
    <name type="scientific">Necator americanus</name>
    <name type="common">Human hookworm</name>
    <dbReference type="NCBI Taxonomy" id="51031"/>
    <lineage>
        <taxon>Eukaryota</taxon>
        <taxon>Metazoa</taxon>
        <taxon>Ecdysozoa</taxon>
        <taxon>Nematoda</taxon>
        <taxon>Chromadorea</taxon>
        <taxon>Rhabditida</taxon>
        <taxon>Rhabditina</taxon>
        <taxon>Rhabditomorpha</taxon>
        <taxon>Strongyloidea</taxon>
        <taxon>Ancylostomatidae</taxon>
        <taxon>Bunostominae</taxon>
        <taxon>Necator</taxon>
    </lineage>
</organism>
<evidence type="ECO:0000313" key="2">
    <source>
        <dbReference type="Proteomes" id="UP001303046"/>
    </source>
</evidence>
<protein>
    <submittedName>
        <fullName evidence="1">Uncharacterized protein</fullName>
    </submittedName>
</protein>
<gene>
    <name evidence="1" type="primary">Necator_chrII.g7304</name>
    <name evidence="1" type="ORF">RB195_019511</name>
</gene>
<sequence length="175" mass="19381">MELHMSCLDGYQSGVSCIHVHAVAILDEAGSGIFRPLRLDAGETSTSNACASTATITAKRREYAPEVESYDNMKALLSELAGELSRVDRFDILNRLNEAVNGVVRNAVNEMLGDGNKGRLTIKTERKRNGKKFMDDDSNLEEEARNILQTDRKLLQTCFICGERNPDANDDDEVV</sequence>
<comment type="caution">
    <text evidence="1">The sequence shown here is derived from an EMBL/GenBank/DDBJ whole genome shotgun (WGS) entry which is preliminary data.</text>
</comment>
<accession>A0ABR1CFE7</accession>
<keyword evidence="2" id="KW-1185">Reference proteome</keyword>
<reference evidence="1 2" key="1">
    <citation type="submission" date="2023-08" db="EMBL/GenBank/DDBJ databases">
        <title>A Necator americanus chromosomal reference genome.</title>
        <authorList>
            <person name="Ilik V."/>
            <person name="Petrzelkova K.J."/>
            <person name="Pardy F."/>
            <person name="Fuh T."/>
            <person name="Niatou-Singa F.S."/>
            <person name="Gouil Q."/>
            <person name="Baker L."/>
            <person name="Ritchie M.E."/>
            <person name="Jex A.R."/>
            <person name="Gazzola D."/>
            <person name="Li H."/>
            <person name="Toshio Fujiwara R."/>
            <person name="Zhan B."/>
            <person name="Aroian R.V."/>
            <person name="Pafco B."/>
            <person name="Schwarz E.M."/>
        </authorList>
    </citation>
    <scope>NUCLEOTIDE SEQUENCE [LARGE SCALE GENOMIC DNA]</scope>
    <source>
        <strain evidence="1 2">Aroian</strain>
        <tissue evidence="1">Whole animal</tissue>
    </source>
</reference>
<evidence type="ECO:0000313" key="1">
    <source>
        <dbReference type="EMBL" id="KAK6736859.1"/>
    </source>
</evidence>
<dbReference type="EMBL" id="JAVFWL010000002">
    <property type="protein sequence ID" value="KAK6736859.1"/>
    <property type="molecule type" value="Genomic_DNA"/>
</dbReference>
<name>A0ABR1CFE7_NECAM</name>